<accession>A0ABQ7JN06</accession>
<dbReference type="EMBL" id="JAAAIM010001149">
    <property type="protein sequence ID" value="KAG0281900.1"/>
    <property type="molecule type" value="Genomic_DNA"/>
</dbReference>
<organism evidence="1 2">
    <name type="scientific">Linnemannia gamsii</name>
    <dbReference type="NCBI Taxonomy" id="64522"/>
    <lineage>
        <taxon>Eukaryota</taxon>
        <taxon>Fungi</taxon>
        <taxon>Fungi incertae sedis</taxon>
        <taxon>Mucoromycota</taxon>
        <taxon>Mortierellomycotina</taxon>
        <taxon>Mortierellomycetes</taxon>
        <taxon>Mortierellales</taxon>
        <taxon>Mortierellaceae</taxon>
        <taxon>Linnemannia</taxon>
    </lineage>
</organism>
<comment type="caution">
    <text evidence="1">The sequence shown here is derived from an EMBL/GenBank/DDBJ whole genome shotgun (WGS) entry which is preliminary data.</text>
</comment>
<dbReference type="Pfam" id="PF11041">
    <property type="entry name" value="Phage_Wedge1"/>
    <property type="match status" value="1"/>
</dbReference>
<protein>
    <submittedName>
        <fullName evidence="1">Uncharacterized protein</fullName>
    </submittedName>
</protein>
<evidence type="ECO:0000313" key="2">
    <source>
        <dbReference type="Proteomes" id="UP001194696"/>
    </source>
</evidence>
<dbReference type="InterPro" id="IPR021283">
    <property type="entry name" value="Phage_Wedge1"/>
</dbReference>
<keyword evidence="2" id="KW-1185">Reference proteome</keyword>
<evidence type="ECO:0000313" key="1">
    <source>
        <dbReference type="EMBL" id="KAG0281900.1"/>
    </source>
</evidence>
<proteinExistence type="predicted"/>
<name>A0ABQ7JN06_9FUNG</name>
<reference evidence="1 2" key="1">
    <citation type="journal article" date="2020" name="Fungal Divers.">
        <title>Resolving the Mortierellaceae phylogeny through synthesis of multi-gene phylogenetics and phylogenomics.</title>
        <authorList>
            <person name="Vandepol N."/>
            <person name="Liber J."/>
            <person name="Desiro A."/>
            <person name="Na H."/>
            <person name="Kennedy M."/>
            <person name="Barry K."/>
            <person name="Grigoriev I.V."/>
            <person name="Miller A.N."/>
            <person name="O'Donnell K."/>
            <person name="Stajich J.E."/>
            <person name="Bonito G."/>
        </authorList>
    </citation>
    <scope>NUCLEOTIDE SEQUENCE [LARGE SCALE GENOMIC DNA]</scope>
    <source>
        <strain evidence="1 2">AD045</strain>
    </source>
</reference>
<gene>
    <name evidence="1" type="ORF">BGZ96_000968</name>
</gene>
<sequence>MSYKSLLIWQYTGKPKARATAQLIDRYFSDTWQGLADLPNALNIETASGKNLDLVGQHVGQSRVLTGLAPRRLFGFERAPGAQGLSRSGLGGGKWYRIGDVITDSVVLDDDDFRFLIKCRISKNHMVGTVPDITQALDFIFGGQASVYDQFDMSFTVTIRSDQVTAFKHYAIQTLDILPRPAGVNVKYVVLANLNAFGFAGTPGAQGFNQGKLASVACPNGPVQKTIRKALIFNMQANLTEPK</sequence>
<dbReference type="Proteomes" id="UP001194696">
    <property type="component" value="Unassembled WGS sequence"/>
</dbReference>